<name>A0A219B7L0_9SPHN</name>
<dbReference type="Gene3D" id="2.30.110.10">
    <property type="entry name" value="Electron Transport, Fmn-binding Protein, Chain A"/>
    <property type="match status" value="1"/>
</dbReference>
<keyword evidence="1" id="KW-0560">Oxidoreductase</keyword>
<dbReference type="EMBL" id="NFZT01000001">
    <property type="protein sequence ID" value="OWV34370.1"/>
    <property type="molecule type" value="Genomic_DNA"/>
</dbReference>
<dbReference type="AlphaFoldDB" id="A0A219B7L0"/>
<dbReference type="SMART" id="SM00903">
    <property type="entry name" value="Flavin_Reduct"/>
    <property type="match status" value="1"/>
</dbReference>
<feature type="domain" description="Flavin reductase like" evidence="2">
    <location>
        <begin position="19"/>
        <end position="166"/>
    </location>
</feature>
<dbReference type="SUPFAM" id="SSF50475">
    <property type="entry name" value="FMN-binding split barrel"/>
    <property type="match status" value="1"/>
</dbReference>
<dbReference type="RefSeq" id="WP_088713069.1">
    <property type="nucleotide sequence ID" value="NZ_NFZT01000001.1"/>
</dbReference>
<protein>
    <recommendedName>
        <fullName evidence="2">Flavin reductase like domain-containing protein</fullName>
    </recommendedName>
</protein>
<evidence type="ECO:0000256" key="1">
    <source>
        <dbReference type="ARBA" id="ARBA00023002"/>
    </source>
</evidence>
<reference evidence="4" key="1">
    <citation type="submission" date="2017-05" db="EMBL/GenBank/DDBJ databases">
        <authorList>
            <person name="Lin X."/>
        </authorList>
    </citation>
    <scope>NUCLEOTIDE SEQUENCE [LARGE SCALE GENOMIC DNA]</scope>
    <source>
        <strain evidence="4">JLT2012</strain>
    </source>
</reference>
<dbReference type="GO" id="GO:0010181">
    <property type="term" value="F:FMN binding"/>
    <property type="evidence" value="ECO:0007669"/>
    <property type="project" value="InterPro"/>
</dbReference>
<evidence type="ECO:0000313" key="3">
    <source>
        <dbReference type="EMBL" id="OWV34370.1"/>
    </source>
</evidence>
<sequence length="179" mass="19027">MSVRYAHEPDAAGHFREAMSRLATTVHIVTARENGARFGVTVTAVCSLAADPLSLVLCLNRKSSALPPITATRRLCLNMLPEDSASLADRFAGGRGHKGDARFQEGSWQDDTHEPPLLIGAPAALQCELHEAHPYGTHHVLFCAVRSIHLSGPSSALLYGGRGYGGFSMPAGDTGRAPQ</sequence>
<evidence type="ECO:0000259" key="2">
    <source>
        <dbReference type="SMART" id="SM00903"/>
    </source>
</evidence>
<comment type="caution">
    <text evidence="3">The sequence shown here is derived from an EMBL/GenBank/DDBJ whole genome shotgun (WGS) entry which is preliminary data.</text>
</comment>
<keyword evidence="4" id="KW-1185">Reference proteome</keyword>
<dbReference type="Proteomes" id="UP000198462">
    <property type="component" value="Unassembled WGS sequence"/>
</dbReference>
<proteinExistence type="predicted"/>
<accession>A0A219B7L0</accession>
<gene>
    <name evidence="3" type="ORF">B5C34_13480</name>
</gene>
<dbReference type="GO" id="GO:0042602">
    <property type="term" value="F:riboflavin reductase (NADPH) activity"/>
    <property type="evidence" value="ECO:0007669"/>
    <property type="project" value="TreeGrafter"/>
</dbReference>
<dbReference type="Pfam" id="PF01613">
    <property type="entry name" value="Flavin_Reduct"/>
    <property type="match status" value="1"/>
</dbReference>
<dbReference type="InterPro" id="IPR050268">
    <property type="entry name" value="NADH-dep_flavin_reductase"/>
</dbReference>
<evidence type="ECO:0000313" key="4">
    <source>
        <dbReference type="Proteomes" id="UP000198462"/>
    </source>
</evidence>
<dbReference type="PANTHER" id="PTHR30466">
    <property type="entry name" value="FLAVIN REDUCTASE"/>
    <property type="match status" value="1"/>
</dbReference>
<dbReference type="InterPro" id="IPR012349">
    <property type="entry name" value="Split_barrel_FMN-bd"/>
</dbReference>
<dbReference type="InterPro" id="IPR002563">
    <property type="entry name" value="Flavin_Rdtase-like_dom"/>
</dbReference>
<dbReference type="PANTHER" id="PTHR30466:SF1">
    <property type="entry name" value="FMN REDUCTASE (NADH) RUTF"/>
    <property type="match status" value="1"/>
</dbReference>
<dbReference type="OrthoDB" id="9789254at2"/>
<organism evidence="3 4">
    <name type="scientific">Pacificimonas flava</name>
    <dbReference type="NCBI Taxonomy" id="1234595"/>
    <lineage>
        <taxon>Bacteria</taxon>
        <taxon>Pseudomonadati</taxon>
        <taxon>Pseudomonadota</taxon>
        <taxon>Alphaproteobacteria</taxon>
        <taxon>Sphingomonadales</taxon>
        <taxon>Sphingosinicellaceae</taxon>
        <taxon>Pacificimonas</taxon>
    </lineage>
</organism>
<dbReference type="GO" id="GO:0006208">
    <property type="term" value="P:pyrimidine nucleobase catabolic process"/>
    <property type="evidence" value="ECO:0007669"/>
    <property type="project" value="TreeGrafter"/>
</dbReference>